<reference evidence="1" key="1">
    <citation type="journal article" date="2021" name="Proc. Natl. Acad. Sci. U.S.A.">
        <title>A Catalog of Tens of Thousands of Viruses from Human Metagenomes Reveals Hidden Associations with Chronic Diseases.</title>
        <authorList>
            <person name="Tisza M.J."/>
            <person name="Buck C.B."/>
        </authorList>
    </citation>
    <scope>NUCLEOTIDE SEQUENCE</scope>
    <source>
        <strain evidence="1">CtH9Q22</strain>
    </source>
</reference>
<dbReference type="EMBL" id="BK015462">
    <property type="protein sequence ID" value="DAE08055.1"/>
    <property type="molecule type" value="Genomic_DNA"/>
</dbReference>
<proteinExistence type="predicted"/>
<accession>A0A8S5PLJ5</accession>
<evidence type="ECO:0000313" key="1">
    <source>
        <dbReference type="EMBL" id="DAE08055.1"/>
    </source>
</evidence>
<organism evidence="1">
    <name type="scientific">Siphoviridae sp. ctH9Q22</name>
    <dbReference type="NCBI Taxonomy" id="2825420"/>
    <lineage>
        <taxon>Viruses</taxon>
        <taxon>Duplodnaviria</taxon>
        <taxon>Heunggongvirae</taxon>
        <taxon>Uroviricota</taxon>
        <taxon>Caudoviricetes</taxon>
    </lineage>
</organism>
<protein>
    <submittedName>
        <fullName evidence="1">Uncharacterized protein</fullName>
    </submittedName>
</protein>
<sequence>MPKIVDYPETDRVAKNDVFLLDGAQGTRKALASWVAVELAGLISPINHCNVFRGKNLGGGVSSAQKAAIKDGSFDNLYIGDYWVIDGVTWRIADMDYFLRCGDTDFTSHHLVIVPDTQLYTGKMNETHTTEGGYVGSLMYKSGLDQAKTAIAAAFGNLVTTHRDYFCNAVSNGRPSGGAWFDSTVELMSERMVYGNAVFVPVSDGSTVPTNYTTGKSQFALFRMAPRYISNRQWYWLRDVVSAACFAGVVNGGGADCLGAGYVNGVRPYFVISVA</sequence>
<name>A0A8S5PLJ5_9CAUD</name>